<reference evidence="3 4" key="1">
    <citation type="submission" date="2022-04" db="EMBL/GenBank/DDBJ databases">
        <title>Chromosome-level reference genomes for two strains of Caenorhabditis briggsae: an improved platform for comparative genomics.</title>
        <authorList>
            <person name="Stevens L."/>
            <person name="Andersen E."/>
        </authorList>
    </citation>
    <scope>NUCLEOTIDE SEQUENCE [LARGE SCALE GENOMIC DNA]</scope>
    <source>
        <strain evidence="3">VX34</strain>
        <tissue evidence="3">Whole-organism</tissue>
    </source>
</reference>
<sequence length="134" mass="15348">MHQLNNSKFDFYPKKNSMIVQKSNCRLLKEERKKREDSRSLKGNPTQLVSPTTRHPKMSCTSMLFVMLVACMALSNAMYINPDYYYVEQLPTMKKSGQLRALAGSRNCFFSPVNCIITHDINSYRRLAKGSSVA</sequence>
<evidence type="ECO:0000313" key="3">
    <source>
        <dbReference type="EMBL" id="UMM16421.1"/>
    </source>
</evidence>
<evidence type="ECO:0000313" key="4">
    <source>
        <dbReference type="Proteomes" id="UP000829354"/>
    </source>
</evidence>
<evidence type="ECO:0000256" key="2">
    <source>
        <dbReference type="SAM" id="Phobius"/>
    </source>
</evidence>
<keyword evidence="2" id="KW-1133">Transmembrane helix</keyword>
<keyword evidence="2" id="KW-0812">Transmembrane</keyword>
<protein>
    <submittedName>
        <fullName evidence="3">Uncharacterized protein</fullName>
    </submittedName>
</protein>
<dbReference type="EMBL" id="CP092621">
    <property type="protein sequence ID" value="UMM16421.1"/>
    <property type="molecule type" value="Genomic_DNA"/>
</dbReference>
<dbReference type="AlphaFoldDB" id="A0AAE9EAM0"/>
<dbReference type="Proteomes" id="UP000829354">
    <property type="component" value="Chromosome II"/>
</dbReference>
<keyword evidence="2" id="KW-0472">Membrane</keyword>
<name>A0AAE9EAM0_CAEBR</name>
<proteinExistence type="predicted"/>
<organism evidence="3 4">
    <name type="scientific">Caenorhabditis briggsae</name>
    <dbReference type="NCBI Taxonomy" id="6238"/>
    <lineage>
        <taxon>Eukaryota</taxon>
        <taxon>Metazoa</taxon>
        <taxon>Ecdysozoa</taxon>
        <taxon>Nematoda</taxon>
        <taxon>Chromadorea</taxon>
        <taxon>Rhabditida</taxon>
        <taxon>Rhabditina</taxon>
        <taxon>Rhabditomorpha</taxon>
        <taxon>Rhabditoidea</taxon>
        <taxon>Rhabditidae</taxon>
        <taxon>Peloderinae</taxon>
        <taxon>Caenorhabditis</taxon>
    </lineage>
</organism>
<feature type="compositionally biased region" description="Polar residues" evidence="1">
    <location>
        <begin position="41"/>
        <end position="53"/>
    </location>
</feature>
<evidence type="ECO:0000256" key="1">
    <source>
        <dbReference type="SAM" id="MobiDB-lite"/>
    </source>
</evidence>
<feature type="region of interest" description="Disordered" evidence="1">
    <location>
        <begin position="30"/>
        <end position="54"/>
    </location>
</feature>
<feature type="compositionally biased region" description="Basic and acidic residues" evidence="1">
    <location>
        <begin position="30"/>
        <end position="40"/>
    </location>
</feature>
<gene>
    <name evidence="3" type="ORF">L5515_013437</name>
</gene>
<keyword evidence="4" id="KW-1185">Reference proteome</keyword>
<accession>A0AAE9EAM0</accession>
<feature type="transmembrane region" description="Helical" evidence="2">
    <location>
        <begin position="63"/>
        <end position="80"/>
    </location>
</feature>